<dbReference type="SMART" id="SM00513">
    <property type="entry name" value="SAP"/>
    <property type="match status" value="1"/>
</dbReference>
<dbReference type="InterPro" id="IPR040746">
    <property type="entry name" value="THO1_MOS11_C"/>
</dbReference>
<dbReference type="EMBL" id="CAXHTA020000002">
    <property type="protein sequence ID" value="CAL5219769.1"/>
    <property type="molecule type" value="Genomic_DNA"/>
</dbReference>
<proteinExistence type="inferred from homology"/>
<accession>A0ABP1FMA8</accession>
<keyword evidence="6" id="KW-1185">Reference proteome</keyword>
<dbReference type="InterPro" id="IPR036361">
    <property type="entry name" value="SAP_dom_sf"/>
</dbReference>
<dbReference type="PANTHER" id="PTHR46551">
    <property type="entry name" value="SAP DOMAIN-CONTAINING RIBONUCLEOPROTEIN"/>
    <property type="match status" value="1"/>
</dbReference>
<feature type="compositionally biased region" description="Basic and acidic residues" evidence="3">
    <location>
        <begin position="140"/>
        <end position="156"/>
    </location>
</feature>
<feature type="compositionally biased region" description="Polar residues" evidence="3">
    <location>
        <begin position="206"/>
        <end position="217"/>
    </location>
</feature>
<dbReference type="SUPFAM" id="SSF68906">
    <property type="entry name" value="SAP domain"/>
    <property type="match status" value="1"/>
</dbReference>
<evidence type="ECO:0000256" key="1">
    <source>
        <dbReference type="ARBA" id="ARBA00022553"/>
    </source>
</evidence>
<evidence type="ECO:0000256" key="3">
    <source>
        <dbReference type="SAM" id="MobiDB-lite"/>
    </source>
</evidence>
<dbReference type="Gene3D" id="1.10.720.30">
    <property type="entry name" value="SAP domain"/>
    <property type="match status" value="1"/>
</dbReference>
<dbReference type="PROSITE" id="PS50800">
    <property type="entry name" value="SAP"/>
    <property type="match status" value="1"/>
</dbReference>
<organism evidence="5 6">
    <name type="scientific">Coccomyxa viridis</name>
    <dbReference type="NCBI Taxonomy" id="1274662"/>
    <lineage>
        <taxon>Eukaryota</taxon>
        <taxon>Viridiplantae</taxon>
        <taxon>Chlorophyta</taxon>
        <taxon>core chlorophytes</taxon>
        <taxon>Trebouxiophyceae</taxon>
        <taxon>Trebouxiophyceae incertae sedis</taxon>
        <taxon>Coccomyxaceae</taxon>
        <taxon>Coccomyxa</taxon>
    </lineage>
</organism>
<protein>
    <submittedName>
        <fullName evidence="5">G1671 protein</fullName>
    </submittedName>
</protein>
<name>A0ABP1FMA8_9CHLO</name>
<feature type="compositionally biased region" description="Low complexity" evidence="3">
    <location>
        <begin position="56"/>
        <end position="75"/>
    </location>
</feature>
<feature type="region of interest" description="Disordered" evidence="3">
    <location>
        <begin position="41"/>
        <end position="101"/>
    </location>
</feature>
<evidence type="ECO:0000313" key="5">
    <source>
        <dbReference type="EMBL" id="CAL5219769.1"/>
    </source>
</evidence>
<feature type="region of interest" description="Disordered" evidence="3">
    <location>
        <begin position="135"/>
        <end position="240"/>
    </location>
</feature>
<sequence>MAITAEDVKKMKVQELRDELTKRGLDSTGLKAALAERLEESIKAEENGQADGGAQAPLADAAQPSEAAAAPTAAANGELKEDAAPAAAAETDAGKIVYKDPAEEELAKKKARAARFGMPLNMSEDKKAAMRAQRFGLEAKAGDKRKTEAKAPEPAKKQPSTAELEAELQKKKARAARFNVPVKTNADEEKLRLKARQERFKDQLTKLPTSTTGNSKPTAAGASDLEAKKKARAERFGIKA</sequence>
<comment type="caution">
    <text evidence="5">The sequence shown here is derived from an EMBL/GenBank/DDBJ whole genome shotgun (WGS) entry which is preliminary data.</text>
</comment>
<dbReference type="Proteomes" id="UP001497392">
    <property type="component" value="Unassembled WGS sequence"/>
</dbReference>
<dbReference type="Pfam" id="PF18592">
    <property type="entry name" value="Tho1_MOS11_C"/>
    <property type="match status" value="1"/>
</dbReference>
<dbReference type="PANTHER" id="PTHR46551:SF1">
    <property type="entry name" value="SAP DOMAIN-CONTAINING RIBONUCLEOPROTEIN"/>
    <property type="match status" value="1"/>
</dbReference>
<feature type="compositionally biased region" description="Basic and acidic residues" evidence="3">
    <location>
        <begin position="225"/>
        <end position="240"/>
    </location>
</feature>
<keyword evidence="1" id="KW-0597">Phosphoprotein</keyword>
<evidence type="ECO:0000256" key="2">
    <source>
        <dbReference type="ARBA" id="ARBA00046328"/>
    </source>
</evidence>
<feature type="domain" description="SAP" evidence="4">
    <location>
        <begin position="8"/>
        <end position="42"/>
    </location>
</feature>
<dbReference type="Pfam" id="PF02037">
    <property type="entry name" value="SAP"/>
    <property type="match status" value="1"/>
</dbReference>
<gene>
    <name evidence="5" type="primary">g1671</name>
    <name evidence="5" type="ORF">VP750_LOCUS1428</name>
</gene>
<dbReference type="InterPro" id="IPR003034">
    <property type="entry name" value="SAP_dom"/>
</dbReference>
<evidence type="ECO:0000259" key="4">
    <source>
        <dbReference type="PROSITE" id="PS50800"/>
    </source>
</evidence>
<dbReference type="InterPro" id="IPR052240">
    <property type="entry name" value="SAP_domain_ribonucleoprotein"/>
</dbReference>
<reference evidence="5 6" key="1">
    <citation type="submission" date="2024-06" db="EMBL/GenBank/DDBJ databases">
        <authorList>
            <person name="Kraege A."/>
            <person name="Thomma B."/>
        </authorList>
    </citation>
    <scope>NUCLEOTIDE SEQUENCE [LARGE SCALE GENOMIC DNA]</scope>
</reference>
<feature type="compositionally biased region" description="Basic and acidic residues" evidence="3">
    <location>
        <begin position="185"/>
        <end position="204"/>
    </location>
</feature>
<comment type="similarity">
    <text evidence="2">Belongs to the SAP domain-containing ribonucleoprotein family.</text>
</comment>
<evidence type="ECO:0000313" key="6">
    <source>
        <dbReference type="Proteomes" id="UP001497392"/>
    </source>
</evidence>